<name>A0A9N9BW99_9GLOM</name>
<protein>
    <submittedName>
        <fullName evidence="5">8061_t:CDS:1</fullName>
    </submittedName>
</protein>
<dbReference type="Pfam" id="PF00011">
    <property type="entry name" value="HSP20"/>
    <property type="match status" value="1"/>
</dbReference>
<comment type="similarity">
    <text evidence="2 3">Belongs to the small heat shock protein (HSP20) family.</text>
</comment>
<evidence type="ECO:0000313" key="5">
    <source>
        <dbReference type="EMBL" id="CAG8577685.1"/>
    </source>
</evidence>
<evidence type="ECO:0000256" key="3">
    <source>
        <dbReference type="RuleBase" id="RU003616"/>
    </source>
</evidence>
<dbReference type="Proteomes" id="UP000789831">
    <property type="component" value="Unassembled WGS sequence"/>
</dbReference>
<evidence type="ECO:0000256" key="2">
    <source>
        <dbReference type="PROSITE-ProRule" id="PRU00285"/>
    </source>
</evidence>
<evidence type="ECO:0000313" key="6">
    <source>
        <dbReference type="Proteomes" id="UP000789831"/>
    </source>
</evidence>
<dbReference type="PROSITE" id="PS01031">
    <property type="entry name" value="SHSP"/>
    <property type="match status" value="1"/>
</dbReference>
<dbReference type="InterPro" id="IPR008978">
    <property type="entry name" value="HSP20-like_chaperone"/>
</dbReference>
<reference evidence="5" key="1">
    <citation type="submission" date="2021-06" db="EMBL/GenBank/DDBJ databases">
        <authorList>
            <person name="Kallberg Y."/>
            <person name="Tangrot J."/>
            <person name="Rosling A."/>
        </authorList>
    </citation>
    <scope>NUCLEOTIDE SEQUENCE</scope>
    <source>
        <strain evidence="5">MT106</strain>
    </source>
</reference>
<dbReference type="Gene3D" id="2.60.40.790">
    <property type="match status" value="1"/>
</dbReference>
<accession>A0A9N9BW99</accession>
<proteinExistence type="inferred from homology"/>
<sequence>MSSIYKHHDDEGNIQRVEHTLKDLYHDIEHTFRHYIDMFKHHRYGGKADNQLNLFEPFNTFSPIIDVNQRKDEFIVHAELPGVPKENVNVEIVGDRRLVISGETHKEGKRKIGNGVITERCHGNFYHQNIILKRSINLPADIDKNKVQAHINNGVLEVKLPLSGKSGMITAIEIH</sequence>
<dbReference type="SUPFAM" id="SSF49764">
    <property type="entry name" value="HSP20-like chaperones"/>
    <property type="match status" value="1"/>
</dbReference>
<keyword evidence="1" id="KW-0346">Stress response</keyword>
<keyword evidence="6" id="KW-1185">Reference proteome</keyword>
<dbReference type="OrthoDB" id="1431247at2759"/>
<dbReference type="AlphaFoldDB" id="A0A9N9BW99"/>
<evidence type="ECO:0000256" key="1">
    <source>
        <dbReference type="ARBA" id="ARBA00023016"/>
    </source>
</evidence>
<dbReference type="InterPro" id="IPR031107">
    <property type="entry name" value="Small_HSP"/>
</dbReference>
<dbReference type="EMBL" id="CAJVPL010001565">
    <property type="protein sequence ID" value="CAG8577685.1"/>
    <property type="molecule type" value="Genomic_DNA"/>
</dbReference>
<comment type="caution">
    <text evidence="5">The sequence shown here is derived from an EMBL/GenBank/DDBJ whole genome shotgun (WGS) entry which is preliminary data.</text>
</comment>
<dbReference type="InterPro" id="IPR002068">
    <property type="entry name" value="A-crystallin/Hsp20_dom"/>
</dbReference>
<organism evidence="5 6">
    <name type="scientific">Ambispora gerdemannii</name>
    <dbReference type="NCBI Taxonomy" id="144530"/>
    <lineage>
        <taxon>Eukaryota</taxon>
        <taxon>Fungi</taxon>
        <taxon>Fungi incertae sedis</taxon>
        <taxon>Mucoromycota</taxon>
        <taxon>Glomeromycotina</taxon>
        <taxon>Glomeromycetes</taxon>
        <taxon>Archaeosporales</taxon>
        <taxon>Ambisporaceae</taxon>
        <taxon>Ambispora</taxon>
    </lineage>
</organism>
<dbReference type="CDD" id="cd06464">
    <property type="entry name" value="ACD_sHsps-like"/>
    <property type="match status" value="1"/>
</dbReference>
<gene>
    <name evidence="5" type="ORF">AGERDE_LOCUS7962</name>
</gene>
<dbReference type="PANTHER" id="PTHR11527">
    <property type="entry name" value="HEAT-SHOCK PROTEIN 20 FAMILY MEMBER"/>
    <property type="match status" value="1"/>
</dbReference>
<feature type="domain" description="SHSP" evidence="4">
    <location>
        <begin position="56"/>
        <end position="175"/>
    </location>
</feature>
<evidence type="ECO:0000259" key="4">
    <source>
        <dbReference type="PROSITE" id="PS01031"/>
    </source>
</evidence>